<accession>A0AAD3QYC3</accession>
<gene>
    <name evidence="2" type="ORF">AKAME5_000219900</name>
</gene>
<keyword evidence="1" id="KW-1133">Transmembrane helix</keyword>
<sequence>MTIYHWIRLQATSRSRLTLCKHHYKDWGDNIPDSCLCSLEEVEGTCQTISYRPCFPLIMVSVTTNADITLSVVFSLFVMAVS</sequence>
<dbReference type="AlphaFoldDB" id="A0AAD3QYC3"/>
<keyword evidence="1" id="KW-0812">Transmembrane</keyword>
<organism evidence="2 3">
    <name type="scientific">Lates japonicus</name>
    <name type="common">Japanese lates</name>
    <dbReference type="NCBI Taxonomy" id="270547"/>
    <lineage>
        <taxon>Eukaryota</taxon>
        <taxon>Metazoa</taxon>
        <taxon>Chordata</taxon>
        <taxon>Craniata</taxon>
        <taxon>Vertebrata</taxon>
        <taxon>Euteleostomi</taxon>
        <taxon>Actinopterygii</taxon>
        <taxon>Neopterygii</taxon>
        <taxon>Teleostei</taxon>
        <taxon>Neoteleostei</taxon>
        <taxon>Acanthomorphata</taxon>
        <taxon>Carangaria</taxon>
        <taxon>Carangaria incertae sedis</taxon>
        <taxon>Centropomidae</taxon>
        <taxon>Lates</taxon>
    </lineage>
</organism>
<feature type="transmembrane region" description="Helical" evidence="1">
    <location>
        <begin position="57"/>
        <end position="81"/>
    </location>
</feature>
<comment type="caution">
    <text evidence="2">The sequence shown here is derived from an EMBL/GenBank/DDBJ whole genome shotgun (WGS) entry which is preliminary data.</text>
</comment>
<protein>
    <submittedName>
        <fullName evidence="2">Tetraspanin-8-like isoform X1</fullName>
    </submittedName>
</protein>
<evidence type="ECO:0000313" key="2">
    <source>
        <dbReference type="EMBL" id="GLD48181.1"/>
    </source>
</evidence>
<evidence type="ECO:0000256" key="1">
    <source>
        <dbReference type="SAM" id="Phobius"/>
    </source>
</evidence>
<keyword evidence="3" id="KW-1185">Reference proteome</keyword>
<evidence type="ECO:0000313" key="3">
    <source>
        <dbReference type="Proteomes" id="UP001279410"/>
    </source>
</evidence>
<dbReference type="Proteomes" id="UP001279410">
    <property type="component" value="Unassembled WGS sequence"/>
</dbReference>
<name>A0AAD3QYC3_LATJO</name>
<keyword evidence="1" id="KW-0472">Membrane</keyword>
<proteinExistence type="predicted"/>
<reference evidence="2" key="1">
    <citation type="submission" date="2022-08" db="EMBL/GenBank/DDBJ databases">
        <title>Genome sequencing of akame (Lates japonicus).</title>
        <authorList>
            <person name="Hashiguchi Y."/>
            <person name="Takahashi H."/>
        </authorList>
    </citation>
    <scope>NUCLEOTIDE SEQUENCE</scope>
    <source>
        <strain evidence="2">Kochi</strain>
    </source>
</reference>
<dbReference type="EMBL" id="BRZM01000005">
    <property type="protein sequence ID" value="GLD48181.1"/>
    <property type="molecule type" value="Genomic_DNA"/>
</dbReference>